<proteinExistence type="predicted"/>
<keyword evidence="1" id="KW-0812">Transmembrane</keyword>
<dbReference type="RefSeq" id="XP_021868220.1">
    <property type="nucleotide sequence ID" value="XM_022013658.1"/>
</dbReference>
<evidence type="ECO:0000313" key="3">
    <source>
        <dbReference type="Proteomes" id="UP000193218"/>
    </source>
</evidence>
<accession>A0A1Y1U7E4</accession>
<comment type="caution">
    <text evidence="2">The sequence shown here is derived from an EMBL/GenBank/DDBJ whole genome shotgun (WGS) entry which is preliminary data.</text>
</comment>
<dbReference type="InParanoid" id="A0A1Y1U7E4"/>
<keyword evidence="3" id="KW-1185">Reference proteome</keyword>
<name>A0A1Y1U7E4_9TREE</name>
<gene>
    <name evidence="2" type="ORF">BD324DRAFT_584132</name>
</gene>
<protein>
    <submittedName>
        <fullName evidence="2">Uncharacterized protein</fullName>
    </submittedName>
</protein>
<organism evidence="2 3">
    <name type="scientific">Kockovaella imperatae</name>
    <dbReference type="NCBI Taxonomy" id="4999"/>
    <lineage>
        <taxon>Eukaryota</taxon>
        <taxon>Fungi</taxon>
        <taxon>Dikarya</taxon>
        <taxon>Basidiomycota</taxon>
        <taxon>Agaricomycotina</taxon>
        <taxon>Tremellomycetes</taxon>
        <taxon>Tremellales</taxon>
        <taxon>Cuniculitremaceae</taxon>
        <taxon>Kockovaella</taxon>
    </lineage>
</organism>
<sequence length="179" mass="19594">MGTWSHYNHLEPQAVDSSSSVVHVKIPSLLELNSESYVATGVSRRSPQSSRPKYQAHPISGLVCRPFGVCEPCPADELDQPFCLPFGNRRLLHCVPASEAQNGGEGDDGRQTSSEIPAWEACGKVIAQERRAFLEFVCANLLLLMVALGILWARTSVLAKAQYRQLAARIGFPGSSWRS</sequence>
<dbReference type="OrthoDB" id="2525787at2759"/>
<dbReference type="GeneID" id="33555466"/>
<feature type="transmembrane region" description="Helical" evidence="1">
    <location>
        <begin position="133"/>
        <end position="153"/>
    </location>
</feature>
<evidence type="ECO:0000313" key="2">
    <source>
        <dbReference type="EMBL" id="ORX33932.1"/>
    </source>
</evidence>
<keyword evidence="1" id="KW-1133">Transmembrane helix</keyword>
<evidence type="ECO:0000256" key="1">
    <source>
        <dbReference type="SAM" id="Phobius"/>
    </source>
</evidence>
<reference evidence="2 3" key="1">
    <citation type="submission" date="2017-03" db="EMBL/GenBank/DDBJ databases">
        <title>Widespread Adenine N6-methylation of Active Genes in Fungi.</title>
        <authorList>
            <consortium name="DOE Joint Genome Institute"/>
            <person name="Mondo S.J."/>
            <person name="Dannebaum R.O."/>
            <person name="Kuo R.C."/>
            <person name="Louie K.B."/>
            <person name="Bewick A.J."/>
            <person name="Labutti K."/>
            <person name="Haridas S."/>
            <person name="Kuo A."/>
            <person name="Salamov A."/>
            <person name="Ahrendt S.R."/>
            <person name="Lau R."/>
            <person name="Bowen B.P."/>
            <person name="Lipzen A."/>
            <person name="Sullivan W."/>
            <person name="Andreopoulos W.B."/>
            <person name="Clum A."/>
            <person name="Lindquist E."/>
            <person name="Daum C."/>
            <person name="Northen T.R."/>
            <person name="Ramamoorthy G."/>
            <person name="Schmitz R.J."/>
            <person name="Gryganskyi A."/>
            <person name="Culley D."/>
            <person name="Magnuson J."/>
            <person name="James T.Y."/>
            <person name="O'Malley M.A."/>
            <person name="Stajich J.E."/>
            <person name="Spatafora J.W."/>
            <person name="Visel A."/>
            <person name="Grigoriev I.V."/>
        </authorList>
    </citation>
    <scope>NUCLEOTIDE SEQUENCE [LARGE SCALE GENOMIC DNA]</scope>
    <source>
        <strain evidence="2 3">NRRL Y-17943</strain>
    </source>
</reference>
<dbReference type="EMBL" id="NBSH01000016">
    <property type="protein sequence ID" value="ORX33932.1"/>
    <property type="molecule type" value="Genomic_DNA"/>
</dbReference>
<keyword evidence="1" id="KW-0472">Membrane</keyword>
<dbReference type="Proteomes" id="UP000193218">
    <property type="component" value="Unassembled WGS sequence"/>
</dbReference>
<dbReference type="AlphaFoldDB" id="A0A1Y1U7E4"/>